<dbReference type="PRINTS" id="PR01590">
    <property type="entry name" value="HTHFIS"/>
</dbReference>
<keyword evidence="5" id="KW-1185">Reference proteome</keyword>
<dbReference type="InterPro" id="IPR002197">
    <property type="entry name" value="HTH_Fis"/>
</dbReference>
<evidence type="ECO:0000256" key="1">
    <source>
        <dbReference type="ARBA" id="ARBA00022741"/>
    </source>
</evidence>
<dbReference type="Pfam" id="PF02954">
    <property type="entry name" value="HTH_8"/>
    <property type="match status" value="1"/>
</dbReference>
<protein>
    <submittedName>
        <fullName evidence="4">DNA-binding transcriptional response regulator, NtrC family, contains REC, AAA-type ATPase, and a Fis-type DNA-binding domains</fullName>
    </submittedName>
</protein>
<evidence type="ECO:0000259" key="3">
    <source>
        <dbReference type="PROSITE" id="PS50045"/>
    </source>
</evidence>
<reference evidence="5" key="1">
    <citation type="submission" date="2016-09" db="EMBL/GenBank/DDBJ databases">
        <authorList>
            <person name="Varghese N."/>
            <person name="Submissions S."/>
        </authorList>
    </citation>
    <scope>NUCLEOTIDE SEQUENCE [LARGE SCALE GENOMIC DNA]</scope>
    <source>
        <strain evidence="5">JS23</strain>
    </source>
</reference>
<dbReference type="AlphaFoldDB" id="A0A1H2PW05"/>
<evidence type="ECO:0000313" key="4">
    <source>
        <dbReference type="EMBL" id="SDV51151.1"/>
    </source>
</evidence>
<dbReference type="CDD" id="cd00009">
    <property type="entry name" value="AAA"/>
    <property type="match status" value="1"/>
</dbReference>
<dbReference type="InterPro" id="IPR025662">
    <property type="entry name" value="Sigma_54_int_dom_ATP-bd_1"/>
</dbReference>
<keyword evidence="4" id="KW-0238">DNA-binding</keyword>
<dbReference type="RefSeq" id="WP_091912596.1">
    <property type="nucleotide sequence ID" value="NZ_FNLO01000015.1"/>
</dbReference>
<dbReference type="OrthoDB" id="9761705at2"/>
<dbReference type="EMBL" id="FNLO01000015">
    <property type="protein sequence ID" value="SDV51151.1"/>
    <property type="molecule type" value="Genomic_DNA"/>
</dbReference>
<proteinExistence type="predicted"/>
<gene>
    <name evidence="4" type="ORF">SAMN05216551_11568</name>
</gene>
<dbReference type="InterPro" id="IPR003593">
    <property type="entry name" value="AAA+_ATPase"/>
</dbReference>
<dbReference type="InterPro" id="IPR002078">
    <property type="entry name" value="Sigma_54_int"/>
</dbReference>
<dbReference type="GO" id="GO:0006355">
    <property type="term" value="P:regulation of DNA-templated transcription"/>
    <property type="evidence" value="ECO:0007669"/>
    <property type="project" value="InterPro"/>
</dbReference>
<dbReference type="GO" id="GO:0043565">
    <property type="term" value="F:sequence-specific DNA binding"/>
    <property type="evidence" value="ECO:0007669"/>
    <property type="project" value="InterPro"/>
</dbReference>
<dbReference type="SUPFAM" id="SSF52540">
    <property type="entry name" value="P-loop containing nucleoside triphosphate hydrolases"/>
    <property type="match status" value="1"/>
</dbReference>
<dbReference type="Pfam" id="PF00158">
    <property type="entry name" value="Sigma54_activat"/>
    <property type="match status" value="1"/>
</dbReference>
<dbReference type="PROSITE" id="PS50045">
    <property type="entry name" value="SIGMA54_INTERACT_4"/>
    <property type="match status" value="1"/>
</dbReference>
<organism evidence="4 5">
    <name type="scientific">Chitinasiproducens palmae</name>
    <dbReference type="NCBI Taxonomy" id="1770053"/>
    <lineage>
        <taxon>Bacteria</taxon>
        <taxon>Pseudomonadati</taxon>
        <taxon>Pseudomonadota</taxon>
        <taxon>Betaproteobacteria</taxon>
        <taxon>Burkholderiales</taxon>
        <taxon>Burkholderiaceae</taxon>
        <taxon>Chitinasiproducens</taxon>
    </lineage>
</organism>
<dbReference type="GO" id="GO:0005524">
    <property type="term" value="F:ATP binding"/>
    <property type="evidence" value="ECO:0007669"/>
    <property type="project" value="UniProtKB-KW"/>
</dbReference>
<sequence>MDSRLERRIPGSRGAQRKRALEGVDIFVVEGSADIYERIERCLSGPETTVSRAETRLPPCRRGHHCIAIVSATAVDGANWARDCEATQGMAVVWIGSMPRDRPVRSYATEYETILPADFSCAELRKLTELVGEQLFAGEAHERTGSRFVAESQAMRELLHEVAIFADCDASVLIHGETGVGKERIAHLLHDGHRRFGQGPFVAVNCGAIPEGRFESLFFGHVKGALAGATGTHLGFFEQAAGGTLFLDEIADLPPYQQVKLLRVLEEGTVTRLGASVPTRTQFRLVAATNRDVLAMVAEDRFRADLFYRIAVVELAVPSLEQRGAADKIAIFRSFVEETIGDARPGGLADMPRWLLDAVANLRFAGNVRELRNFSERVGVIVRQLGDWDATRIRRMLANAHSEREAVAVASRQTPRARWDPEERSRLLAVLDDNQWRRQASARVLGISRKVLWEKMRKYQLFDDEPGLRAGNT</sequence>
<feature type="domain" description="Sigma-54 factor interaction" evidence="3">
    <location>
        <begin position="148"/>
        <end position="380"/>
    </location>
</feature>
<keyword evidence="2" id="KW-0067">ATP-binding</keyword>
<accession>A0A1H2PW05</accession>
<dbReference type="Gene3D" id="3.40.50.300">
    <property type="entry name" value="P-loop containing nucleotide triphosphate hydrolases"/>
    <property type="match status" value="1"/>
</dbReference>
<dbReference type="PROSITE" id="PS00675">
    <property type="entry name" value="SIGMA54_INTERACT_1"/>
    <property type="match status" value="1"/>
</dbReference>
<dbReference type="InterPro" id="IPR027417">
    <property type="entry name" value="P-loop_NTPase"/>
</dbReference>
<keyword evidence="1" id="KW-0547">Nucleotide-binding</keyword>
<dbReference type="PANTHER" id="PTHR32071">
    <property type="entry name" value="TRANSCRIPTIONAL REGULATORY PROTEIN"/>
    <property type="match status" value="1"/>
</dbReference>
<dbReference type="SUPFAM" id="SSF46689">
    <property type="entry name" value="Homeodomain-like"/>
    <property type="match status" value="1"/>
</dbReference>
<dbReference type="Gene3D" id="1.10.10.60">
    <property type="entry name" value="Homeodomain-like"/>
    <property type="match status" value="1"/>
</dbReference>
<dbReference type="Proteomes" id="UP000243719">
    <property type="component" value="Unassembled WGS sequence"/>
</dbReference>
<evidence type="ECO:0000313" key="5">
    <source>
        <dbReference type="Proteomes" id="UP000243719"/>
    </source>
</evidence>
<dbReference type="InterPro" id="IPR009057">
    <property type="entry name" value="Homeodomain-like_sf"/>
</dbReference>
<evidence type="ECO:0000256" key="2">
    <source>
        <dbReference type="ARBA" id="ARBA00022840"/>
    </source>
</evidence>
<dbReference type="FunFam" id="3.40.50.300:FF:000006">
    <property type="entry name" value="DNA-binding transcriptional regulator NtrC"/>
    <property type="match status" value="1"/>
</dbReference>
<name>A0A1H2PW05_9BURK</name>
<dbReference type="STRING" id="1770053.SAMN05216551_11568"/>
<dbReference type="PROSITE" id="PS00676">
    <property type="entry name" value="SIGMA54_INTERACT_2"/>
    <property type="match status" value="1"/>
</dbReference>
<dbReference type="SMART" id="SM00382">
    <property type="entry name" value="AAA"/>
    <property type="match status" value="1"/>
</dbReference>
<dbReference type="InterPro" id="IPR025943">
    <property type="entry name" value="Sigma_54_int_dom_ATP-bd_2"/>
</dbReference>